<dbReference type="CDD" id="cd00075">
    <property type="entry name" value="HATPase"/>
    <property type="match status" value="1"/>
</dbReference>
<name>A0A1H8BRV6_9BACT</name>
<dbReference type="PRINTS" id="PR00344">
    <property type="entry name" value="BCTRLSENSOR"/>
</dbReference>
<keyword evidence="4" id="KW-0175">Coiled coil</keyword>
<dbReference type="OrthoDB" id="1301080at2"/>
<dbReference type="SUPFAM" id="SSF47384">
    <property type="entry name" value="Homodimeric domain of signal transducing histidine kinase"/>
    <property type="match status" value="1"/>
</dbReference>
<dbReference type="SUPFAM" id="SSF55874">
    <property type="entry name" value="ATPase domain of HSP90 chaperone/DNA topoisomerase II/histidine kinase"/>
    <property type="match status" value="1"/>
</dbReference>
<dbReference type="PROSITE" id="PS50109">
    <property type="entry name" value="HIS_KIN"/>
    <property type="match status" value="1"/>
</dbReference>
<dbReference type="InterPro" id="IPR036890">
    <property type="entry name" value="HATPase_C_sf"/>
</dbReference>
<evidence type="ECO:0000256" key="1">
    <source>
        <dbReference type="ARBA" id="ARBA00000085"/>
    </source>
</evidence>
<gene>
    <name evidence="7" type="ORF">SAMN04488505_106305</name>
</gene>
<feature type="domain" description="Histidine kinase" evidence="6">
    <location>
        <begin position="420"/>
        <end position="634"/>
    </location>
</feature>
<keyword evidence="5" id="KW-0812">Transmembrane</keyword>
<comment type="catalytic activity">
    <reaction evidence="1">
        <text>ATP + protein L-histidine = ADP + protein N-phospho-L-histidine.</text>
        <dbReference type="EC" id="2.7.13.3"/>
    </reaction>
</comment>
<reference evidence="7 8" key="1">
    <citation type="submission" date="2016-10" db="EMBL/GenBank/DDBJ databases">
        <authorList>
            <person name="de Groot N.N."/>
        </authorList>
    </citation>
    <scope>NUCLEOTIDE SEQUENCE [LARGE SCALE GENOMIC DNA]</scope>
    <source>
        <strain evidence="7 8">DSM 21039</strain>
    </source>
</reference>
<keyword evidence="3" id="KW-0597">Phosphoprotein</keyword>
<evidence type="ECO:0000256" key="4">
    <source>
        <dbReference type="SAM" id="Coils"/>
    </source>
</evidence>
<dbReference type="Proteomes" id="UP000198984">
    <property type="component" value="Unassembled WGS sequence"/>
</dbReference>
<dbReference type="EMBL" id="FOBB01000006">
    <property type="protein sequence ID" value="SEM84864.1"/>
    <property type="molecule type" value="Genomic_DNA"/>
</dbReference>
<keyword evidence="7" id="KW-0418">Kinase</keyword>
<evidence type="ECO:0000256" key="5">
    <source>
        <dbReference type="SAM" id="Phobius"/>
    </source>
</evidence>
<dbReference type="Gene3D" id="1.25.40.10">
    <property type="entry name" value="Tetratricopeptide repeat domain"/>
    <property type="match status" value="1"/>
</dbReference>
<feature type="coiled-coil region" evidence="4">
    <location>
        <begin position="336"/>
        <end position="363"/>
    </location>
</feature>
<keyword evidence="5" id="KW-1133">Transmembrane helix</keyword>
<evidence type="ECO:0000313" key="7">
    <source>
        <dbReference type="EMBL" id="SEM84864.1"/>
    </source>
</evidence>
<dbReference type="Gene3D" id="3.30.565.10">
    <property type="entry name" value="Histidine kinase-like ATPase, C-terminal domain"/>
    <property type="match status" value="1"/>
</dbReference>
<dbReference type="InterPro" id="IPR036097">
    <property type="entry name" value="HisK_dim/P_sf"/>
</dbReference>
<dbReference type="RefSeq" id="WP_089917796.1">
    <property type="nucleotide sequence ID" value="NZ_FOBB01000006.1"/>
</dbReference>
<dbReference type="InterPro" id="IPR003594">
    <property type="entry name" value="HATPase_dom"/>
</dbReference>
<dbReference type="Pfam" id="PF02518">
    <property type="entry name" value="HATPase_c"/>
    <property type="match status" value="1"/>
</dbReference>
<evidence type="ECO:0000256" key="2">
    <source>
        <dbReference type="ARBA" id="ARBA00012438"/>
    </source>
</evidence>
<dbReference type="InterPro" id="IPR004358">
    <property type="entry name" value="Sig_transdc_His_kin-like_C"/>
</dbReference>
<dbReference type="GO" id="GO:0000155">
    <property type="term" value="F:phosphorelay sensor kinase activity"/>
    <property type="evidence" value="ECO:0007669"/>
    <property type="project" value="InterPro"/>
</dbReference>
<proteinExistence type="predicted"/>
<accession>A0A1H8BRV6</accession>
<keyword evidence="5" id="KW-0472">Membrane</keyword>
<evidence type="ECO:0000259" key="6">
    <source>
        <dbReference type="PROSITE" id="PS50109"/>
    </source>
</evidence>
<dbReference type="AlphaFoldDB" id="A0A1H8BRV6"/>
<keyword evidence="7" id="KW-0808">Transferase</keyword>
<dbReference type="Gene3D" id="1.10.287.130">
    <property type="match status" value="1"/>
</dbReference>
<dbReference type="PANTHER" id="PTHR43547:SF2">
    <property type="entry name" value="HYBRID SIGNAL TRANSDUCTION HISTIDINE KINASE C"/>
    <property type="match status" value="1"/>
</dbReference>
<dbReference type="STRING" id="573321.SAMN04488505_106305"/>
<organism evidence="7 8">
    <name type="scientific">Chitinophaga rupis</name>
    <dbReference type="NCBI Taxonomy" id="573321"/>
    <lineage>
        <taxon>Bacteria</taxon>
        <taxon>Pseudomonadati</taxon>
        <taxon>Bacteroidota</taxon>
        <taxon>Chitinophagia</taxon>
        <taxon>Chitinophagales</taxon>
        <taxon>Chitinophagaceae</taxon>
        <taxon>Chitinophaga</taxon>
    </lineage>
</organism>
<feature type="transmembrane region" description="Helical" evidence="5">
    <location>
        <begin position="360"/>
        <end position="383"/>
    </location>
</feature>
<evidence type="ECO:0000256" key="3">
    <source>
        <dbReference type="ARBA" id="ARBA00022553"/>
    </source>
</evidence>
<sequence length="642" mass="72703">MRWGVICVWLICEAAVLRGQSQEISRLKAQLPRIKDSTQYVDILNRLSVLYLPQNLDTCLLYTNAARSIADRQHYLRGQAGGWMNQGNYYALRSNSFLSYRSYLHALRAYEKLGDSAAVCQALANMAIYYKYIGQQAAAVQYMQQAMHKSRSVHNDSLYATVLVSYYFVHEDDSLHADSVQWALAKVRSLANQYHDERTQLKCGLYEANERIKKGDAAGAEKQLLQIIQQAAANGYTYLAMYASAQLAGYKGYFKQPDSLQYKVSMVQYGVAGGYWELILPMTTALYTYYTQHGQPAAAARYSHLMLSILEKEQAARTQGELDYMAYYQQNGRLNALQLQHHLQQAKLDKKRLENRKRQYLVGGMILSLVLVMLLLTFFYYAYKRSRENGIRLTEKYREISEKNTLLQTHDDFKNKLISLIAHDFRMPLVNILEIMNFLQEHSLGPEEAASLLTGVERSSQNTLHTFDSILRWINSQLSGFVYAPEPCHVQELVNIALQSLTDVISEKQVQVNVRIPGNVCVLAECEMLQFVHRNFIHNALKFSPRHGSIYVTAAVDEGQVTITVTDEGAGIPEHLLPHLFEYHADRPRKGPQQGAGLALIICRDFMNMMKGSVQAANSGSRGAALSYTLPQVECTDPSTTS</sequence>
<dbReference type="EC" id="2.7.13.3" evidence="2"/>
<dbReference type="PANTHER" id="PTHR43547">
    <property type="entry name" value="TWO-COMPONENT HISTIDINE KINASE"/>
    <property type="match status" value="1"/>
</dbReference>
<dbReference type="SMART" id="SM00387">
    <property type="entry name" value="HATPase_c"/>
    <property type="match status" value="1"/>
</dbReference>
<keyword evidence="8" id="KW-1185">Reference proteome</keyword>
<dbReference type="InterPro" id="IPR011990">
    <property type="entry name" value="TPR-like_helical_dom_sf"/>
</dbReference>
<protein>
    <recommendedName>
        <fullName evidence="2">histidine kinase</fullName>
        <ecNumber evidence="2">2.7.13.3</ecNumber>
    </recommendedName>
</protein>
<evidence type="ECO:0000313" key="8">
    <source>
        <dbReference type="Proteomes" id="UP000198984"/>
    </source>
</evidence>
<dbReference type="InterPro" id="IPR005467">
    <property type="entry name" value="His_kinase_dom"/>
</dbReference>